<dbReference type="InterPro" id="IPR037401">
    <property type="entry name" value="SnoaL-like"/>
</dbReference>
<dbReference type="PANTHER" id="PTHR41252:SF1">
    <property type="entry name" value="BLR2505 PROTEIN"/>
    <property type="match status" value="1"/>
</dbReference>
<dbReference type="Gene3D" id="3.10.450.50">
    <property type="match status" value="1"/>
</dbReference>
<accession>A0A931FF01</accession>
<organism evidence="2 3">
    <name type="scientific">Streptacidiphilus fuscans</name>
    <dbReference type="NCBI Taxonomy" id="2789292"/>
    <lineage>
        <taxon>Bacteria</taxon>
        <taxon>Bacillati</taxon>
        <taxon>Actinomycetota</taxon>
        <taxon>Actinomycetes</taxon>
        <taxon>Kitasatosporales</taxon>
        <taxon>Streptomycetaceae</taxon>
        <taxon>Streptacidiphilus</taxon>
    </lineage>
</organism>
<dbReference type="PANTHER" id="PTHR41252">
    <property type="entry name" value="BLR2505 PROTEIN"/>
    <property type="match status" value="1"/>
</dbReference>
<dbReference type="RefSeq" id="WP_196194921.1">
    <property type="nucleotide sequence ID" value="NZ_JADPRT010000006.1"/>
</dbReference>
<comment type="caution">
    <text evidence="2">The sequence shown here is derived from an EMBL/GenBank/DDBJ whole genome shotgun (WGS) entry which is preliminary data.</text>
</comment>
<gene>
    <name evidence="2" type="ORF">I2501_17240</name>
</gene>
<keyword evidence="3" id="KW-1185">Reference proteome</keyword>
<reference evidence="2" key="1">
    <citation type="submission" date="2020-11" db="EMBL/GenBank/DDBJ databases">
        <title>Isolation and identification of active actinomycetes.</title>
        <authorList>
            <person name="Yu B."/>
        </authorList>
    </citation>
    <scope>NUCLEOTIDE SEQUENCE</scope>
    <source>
        <strain evidence="2">NEAU-YB345</strain>
    </source>
</reference>
<evidence type="ECO:0000313" key="2">
    <source>
        <dbReference type="EMBL" id="MBF9069770.1"/>
    </source>
</evidence>
<dbReference type="AlphaFoldDB" id="A0A931FF01"/>
<dbReference type="Proteomes" id="UP000657385">
    <property type="component" value="Unassembled WGS sequence"/>
</dbReference>
<feature type="domain" description="SnoaL-like" evidence="1">
    <location>
        <begin position="12"/>
        <end position="121"/>
    </location>
</feature>
<dbReference type="Pfam" id="PF12680">
    <property type="entry name" value="SnoaL_2"/>
    <property type="match status" value="1"/>
</dbReference>
<name>A0A931FF01_9ACTN</name>
<evidence type="ECO:0000313" key="3">
    <source>
        <dbReference type="Proteomes" id="UP000657385"/>
    </source>
</evidence>
<proteinExistence type="predicted"/>
<dbReference type="EMBL" id="JADPRT010000006">
    <property type="protein sequence ID" value="MBF9069770.1"/>
    <property type="molecule type" value="Genomic_DNA"/>
</dbReference>
<protein>
    <submittedName>
        <fullName evidence="2">Nuclear transport factor 2 family protein</fullName>
    </submittedName>
</protein>
<dbReference type="SUPFAM" id="SSF54427">
    <property type="entry name" value="NTF2-like"/>
    <property type="match status" value="1"/>
</dbReference>
<sequence length="138" mass="14715">MTTAAVAPRAVVAAYVEAVAKGDLDTIVASFAEDATWTYPGTSLPFSRVWQGRDAIVNDFLVGAGALFAPGTAPEVVLTNLVADGDQVVVEWTSTGTTLHGHRYDNRCIGVFTIRDGKIVSVREYADTLHVAQTLFAE</sequence>
<evidence type="ECO:0000259" key="1">
    <source>
        <dbReference type="Pfam" id="PF12680"/>
    </source>
</evidence>
<dbReference type="InterPro" id="IPR032710">
    <property type="entry name" value="NTF2-like_dom_sf"/>
</dbReference>